<evidence type="ECO:0000256" key="1">
    <source>
        <dbReference type="PROSITE-ProRule" id="PRU00023"/>
    </source>
</evidence>
<dbReference type="AlphaFoldDB" id="A0A7S1A3C0"/>
<dbReference type="SMART" id="SM00248">
    <property type="entry name" value="ANK"/>
    <property type="match status" value="1"/>
</dbReference>
<evidence type="ECO:0000313" key="3">
    <source>
        <dbReference type="EMBL" id="CAD8841385.1"/>
    </source>
</evidence>
<dbReference type="SUPFAM" id="SSF48403">
    <property type="entry name" value="Ankyrin repeat"/>
    <property type="match status" value="1"/>
</dbReference>
<dbReference type="Gene3D" id="1.25.40.20">
    <property type="entry name" value="Ankyrin repeat-containing domain"/>
    <property type="match status" value="1"/>
</dbReference>
<dbReference type="PROSITE" id="PS50088">
    <property type="entry name" value="ANK_REPEAT"/>
    <property type="match status" value="1"/>
</dbReference>
<feature type="region of interest" description="Disordered" evidence="2">
    <location>
        <begin position="1"/>
        <end position="140"/>
    </location>
</feature>
<organism evidence="3">
    <name type="scientific">Noctiluca scintillans</name>
    <name type="common">Sea sparkle</name>
    <name type="synonym">Red tide dinoflagellate</name>
    <dbReference type="NCBI Taxonomy" id="2966"/>
    <lineage>
        <taxon>Eukaryota</taxon>
        <taxon>Sar</taxon>
        <taxon>Alveolata</taxon>
        <taxon>Dinophyceae</taxon>
        <taxon>Noctilucales</taxon>
        <taxon>Noctilucaceae</taxon>
        <taxon>Noctiluca</taxon>
    </lineage>
</organism>
<dbReference type="Pfam" id="PF13857">
    <property type="entry name" value="Ank_5"/>
    <property type="match status" value="1"/>
</dbReference>
<dbReference type="PROSITE" id="PS50297">
    <property type="entry name" value="ANK_REP_REGION"/>
    <property type="match status" value="1"/>
</dbReference>
<proteinExistence type="predicted"/>
<evidence type="ECO:0000256" key="2">
    <source>
        <dbReference type="SAM" id="MobiDB-lite"/>
    </source>
</evidence>
<sequence length="230" mass="26547">MFSCSSTGCRPCGASNPTTDTIKVSISGVGEKDKENNAPTLPVGPKAVEDERARREAEQDRALAEQRLDQENQRRKDELVRQQKDEERRRHRAEEESRLRAEESSRFQREEAERKRMESERKRRESDRQRQEAKRRDQEVARARQAKVDAWLLSRHFETVNSKKTKWLKSFYPLHVAVEENNTELVELLLAAGADCNLTNSSKLTPQLLAKKLSEKPGRGCYQSVLRALS</sequence>
<feature type="compositionally biased region" description="Polar residues" evidence="2">
    <location>
        <begin position="15"/>
        <end position="24"/>
    </location>
</feature>
<dbReference type="EMBL" id="HBFQ01022384">
    <property type="protein sequence ID" value="CAD8841385.1"/>
    <property type="molecule type" value="Transcribed_RNA"/>
</dbReference>
<reference evidence="3" key="1">
    <citation type="submission" date="2021-01" db="EMBL/GenBank/DDBJ databases">
        <authorList>
            <person name="Corre E."/>
            <person name="Pelletier E."/>
            <person name="Niang G."/>
            <person name="Scheremetjew M."/>
            <person name="Finn R."/>
            <person name="Kale V."/>
            <person name="Holt S."/>
            <person name="Cochrane G."/>
            <person name="Meng A."/>
            <person name="Brown T."/>
            <person name="Cohen L."/>
        </authorList>
    </citation>
    <scope>NUCLEOTIDE SEQUENCE</scope>
</reference>
<feature type="repeat" description="ANK" evidence="1">
    <location>
        <begin position="169"/>
        <end position="201"/>
    </location>
</feature>
<dbReference type="InterPro" id="IPR002110">
    <property type="entry name" value="Ankyrin_rpt"/>
</dbReference>
<gene>
    <name evidence="3" type="ORF">NSCI0253_LOCUS15733</name>
</gene>
<accession>A0A7S1A3C0</accession>
<keyword evidence="1" id="KW-0040">ANK repeat</keyword>
<protein>
    <submittedName>
        <fullName evidence="3">Uncharacterized protein</fullName>
    </submittedName>
</protein>
<dbReference type="InterPro" id="IPR036770">
    <property type="entry name" value="Ankyrin_rpt-contain_sf"/>
</dbReference>
<name>A0A7S1A3C0_NOCSC</name>
<feature type="compositionally biased region" description="Basic and acidic residues" evidence="2">
    <location>
        <begin position="47"/>
        <end position="140"/>
    </location>
</feature>